<dbReference type="Proteomes" id="UP000295680">
    <property type="component" value="Unassembled WGS sequence"/>
</dbReference>
<sequence>MGYHDGTAKTVLGKYTVCNWGGASGGEGLAIGHAKNSLAGLGGHSTDIGTRHKAATLPPVPYIGSGGCTIGLELSDSTSLIIIGNPPGGQPDDVACPKVNQVAKIIDPKLS</sequence>
<gene>
    <name evidence="1" type="ORF">EV192_105116</name>
</gene>
<name>A0A4R2JEG6_9PSEU</name>
<keyword evidence="2" id="KW-1185">Reference proteome</keyword>
<comment type="caution">
    <text evidence="1">The sequence shown here is derived from an EMBL/GenBank/DDBJ whole genome shotgun (WGS) entry which is preliminary data.</text>
</comment>
<evidence type="ECO:0000313" key="1">
    <source>
        <dbReference type="EMBL" id="TCO58053.1"/>
    </source>
</evidence>
<dbReference type="EMBL" id="SLWS01000005">
    <property type="protein sequence ID" value="TCO58053.1"/>
    <property type="molecule type" value="Genomic_DNA"/>
</dbReference>
<protein>
    <submittedName>
        <fullName evidence="1">Uncharacterized protein</fullName>
    </submittedName>
</protein>
<proteinExistence type="predicted"/>
<evidence type="ECO:0000313" key="2">
    <source>
        <dbReference type="Proteomes" id="UP000295680"/>
    </source>
</evidence>
<accession>A0A4R2JEG6</accession>
<reference evidence="1 2" key="1">
    <citation type="submission" date="2019-03" db="EMBL/GenBank/DDBJ databases">
        <title>Genomic Encyclopedia of Type Strains, Phase IV (KMG-IV): sequencing the most valuable type-strain genomes for metagenomic binning, comparative biology and taxonomic classification.</title>
        <authorList>
            <person name="Goeker M."/>
        </authorList>
    </citation>
    <scope>NUCLEOTIDE SEQUENCE [LARGE SCALE GENOMIC DNA]</scope>
    <source>
        <strain evidence="1 2">DSM 45934</strain>
    </source>
</reference>
<organism evidence="1 2">
    <name type="scientific">Actinocrispum wychmicini</name>
    <dbReference type="NCBI Taxonomy" id="1213861"/>
    <lineage>
        <taxon>Bacteria</taxon>
        <taxon>Bacillati</taxon>
        <taxon>Actinomycetota</taxon>
        <taxon>Actinomycetes</taxon>
        <taxon>Pseudonocardiales</taxon>
        <taxon>Pseudonocardiaceae</taxon>
        <taxon>Actinocrispum</taxon>
    </lineage>
</organism>
<dbReference type="AlphaFoldDB" id="A0A4R2JEG6"/>